<evidence type="ECO:0000256" key="1">
    <source>
        <dbReference type="SAM" id="MobiDB-lite"/>
    </source>
</evidence>
<evidence type="ECO:0000313" key="4">
    <source>
        <dbReference type="EMBL" id="TVU35887.1"/>
    </source>
</evidence>
<dbReference type="AlphaFoldDB" id="A0A5J9VK06"/>
<feature type="non-terminal residue" evidence="4">
    <location>
        <position position="1"/>
    </location>
</feature>
<dbReference type="Gramene" id="TVU35887">
    <property type="protein sequence ID" value="TVU35887"/>
    <property type="gene ID" value="EJB05_17794"/>
</dbReference>
<dbReference type="PANTHER" id="PTHR12203:SF70">
    <property type="entry name" value="OS06G0152700 PROTEIN"/>
    <property type="match status" value="1"/>
</dbReference>
<dbReference type="InterPro" id="IPR006598">
    <property type="entry name" value="CAP10"/>
</dbReference>
<sequence>MSGRRHTAENTHQATPCRTDGAASVAPARAGQRSSWWTTISPARGVGFIVVSLVLLALVGLRRWNDLDAQSFLQTSMRSNATGQRRSHDRNSTAPLVPIHFSCSNETSPQALTCPGPPSPPPRTSPRPSGDSAPLCPEAPDYFRFIHDDLRPWRDAGITREAVERGLPHAYFRLVVLAGRAYVKTYRPADMTRDVFTQWGVLQLLRRYAGRVPDLDVMFSCDDLGQVRATDYRVPSDAPPVFRYCKETRSALDIVFPDWSFWGWPEYNIRPWPQMLEEVTQENERVRWPERQPYAYWKGKVGKPHMGHMYRIRHQLMRCNISNGHEWNARLFRQVCFEKRSKCHRIFLFTKADWAWSYAIRNGFKDSSIPKQCLYRYKIYIEGNSWSPSEKYIFACNSPVLFVETPFQDILSRALVADKHYLHINRDDMCRSIKTAVDRGNQHPEQAQLIGEQGSKFVREEMSMDPLYDYMLHLLTEYAKLLRYKPTVPNDAVEICSESMACAASGRERDYMIESMERYVTGFDPCTLPPRHPGMNN</sequence>
<accession>A0A5J9VK06</accession>
<evidence type="ECO:0000259" key="3">
    <source>
        <dbReference type="SMART" id="SM00672"/>
    </source>
</evidence>
<comment type="caution">
    <text evidence="4">The sequence shown here is derived from an EMBL/GenBank/DDBJ whole genome shotgun (WGS) entry which is preliminary data.</text>
</comment>
<feature type="domain" description="Glycosyl transferase CAP10" evidence="3">
    <location>
        <begin position="211"/>
        <end position="485"/>
    </location>
</feature>
<evidence type="ECO:0000256" key="2">
    <source>
        <dbReference type="SAM" id="Phobius"/>
    </source>
</evidence>
<keyword evidence="2" id="KW-1133">Transmembrane helix</keyword>
<keyword evidence="2" id="KW-0812">Transmembrane</keyword>
<reference evidence="4 5" key="1">
    <citation type="journal article" date="2019" name="Sci. Rep.">
        <title>A high-quality genome of Eragrostis curvula grass provides insights into Poaceae evolution and supports new strategies to enhance forage quality.</title>
        <authorList>
            <person name="Carballo J."/>
            <person name="Santos B.A.C.M."/>
            <person name="Zappacosta D."/>
            <person name="Garbus I."/>
            <person name="Selva J.P."/>
            <person name="Gallo C.A."/>
            <person name="Diaz A."/>
            <person name="Albertini E."/>
            <person name="Caccamo M."/>
            <person name="Echenique V."/>
        </authorList>
    </citation>
    <scope>NUCLEOTIDE SEQUENCE [LARGE SCALE GENOMIC DNA]</scope>
    <source>
        <strain evidence="5">cv. Victoria</strain>
        <tissue evidence="4">Leaf</tissue>
    </source>
</reference>
<proteinExistence type="predicted"/>
<dbReference type="SMART" id="SM00672">
    <property type="entry name" value="CAP10"/>
    <property type="match status" value="1"/>
</dbReference>
<dbReference type="EMBL" id="RWGY01000009">
    <property type="protein sequence ID" value="TVU35887.1"/>
    <property type="molecule type" value="Genomic_DNA"/>
</dbReference>
<feature type="region of interest" description="Disordered" evidence="1">
    <location>
        <begin position="79"/>
        <end position="133"/>
    </location>
</feature>
<name>A0A5J9VK06_9POAL</name>
<protein>
    <recommendedName>
        <fullName evidence="3">Glycosyl transferase CAP10 domain-containing protein</fullName>
    </recommendedName>
</protein>
<gene>
    <name evidence="4" type="ORF">EJB05_17794</name>
</gene>
<feature type="compositionally biased region" description="Polar residues" evidence="1">
    <location>
        <begin position="102"/>
        <end position="111"/>
    </location>
</feature>
<keyword evidence="5" id="KW-1185">Reference proteome</keyword>
<evidence type="ECO:0000313" key="5">
    <source>
        <dbReference type="Proteomes" id="UP000324897"/>
    </source>
</evidence>
<dbReference type="OrthoDB" id="202415at2759"/>
<keyword evidence="2" id="KW-0472">Membrane</keyword>
<dbReference type="InterPro" id="IPR051091">
    <property type="entry name" value="O-Glucosyltr/Glycosyltrsf_90"/>
</dbReference>
<feature type="compositionally biased region" description="Pro residues" evidence="1">
    <location>
        <begin position="115"/>
        <end position="125"/>
    </location>
</feature>
<feature type="transmembrane region" description="Helical" evidence="2">
    <location>
        <begin position="43"/>
        <end position="61"/>
    </location>
</feature>
<dbReference type="Proteomes" id="UP000324897">
    <property type="component" value="Unassembled WGS sequence"/>
</dbReference>
<feature type="region of interest" description="Disordered" evidence="1">
    <location>
        <begin position="1"/>
        <end position="34"/>
    </location>
</feature>
<dbReference type="PANTHER" id="PTHR12203">
    <property type="entry name" value="KDEL LYS-ASP-GLU-LEU CONTAINING - RELATED"/>
    <property type="match status" value="1"/>
</dbReference>
<dbReference type="Pfam" id="PF05686">
    <property type="entry name" value="Glyco_transf_90"/>
    <property type="match status" value="1"/>
</dbReference>
<organism evidence="4 5">
    <name type="scientific">Eragrostis curvula</name>
    <name type="common">weeping love grass</name>
    <dbReference type="NCBI Taxonomy" id="38414"/>
    <lineage>
        <taxon>Eukaryota</taxon>
        <taxon>Viridiplantae</taxon>
        <taxon>Streptophyta</taxon>
        <taxon>Embryophyta</taxon>
        <taxon>Tracheophyta</taxon>
        <taxon>Spermatophyta</taxon>
        <taxon>Magnoliopsida</taxon>
        <taxon>Liliopsida</taxon>
        <taxon>Poales</taxon>
        <taxon>Poaceae</taxon>
        <taxon>PACMAD clade</taxon>
        <taxon>Chloridoideae</taxon>
        <taxon>Eragrostideae</taxon>
        <taxon>Eragrostidinae</taxon>
        <taxon>Eragrostis</taxon>
    </lineage>
</organism>